<keyword evidence="1" id="KW-1133">Transmembrane helix</keyword>
<proteinExistence type="predicted"/>
<dbReference type="Proteomes" id="UP000626220">
    <property type="component" value="Unassembled WGS sequence"/>
</dbReference>
<reference evidence="2" key="1">
    <citation type="journal article" date="2014" name="Int. J. Syst. Evol. Microbiol.">
        <title>Complete genome sequence of Corynebacterium casei LMG S-19264T (=DSM 44701T), isolated from a smear-ripened cheese.</title>
        <authorList>
            <consortium name="US DOE Joint Genome Institute (JGI-PGF)"/>
            <person name="Walter F."/>
            <person name="Albersmeier A."/>
            <person name="Kalinowski J."/>
            <person name="Ruckert C."/>
        </authorList>
    </citation>
    <scope>NUCLEOTIDE SEQUENCE</scope>
    <source>
        <strain evidence="2">KCTC 42650</strain>
    </source>
</reference>
<keyword evidence="3" id="KW-1185">Reference proteome</keyword>
<dbReference type="AlphaFoldDB" id="A0A8J3GZB5"/>
<organism evidence="2 3">
    <name type="scientific">Seohaeicola zhoushanensis</name>
    <dbReference type="NCBI Taxonomy" id="1569283"/>
    <lineage>
        <taxon>Bacteria</taxon>
        <taxon>Pseudomonadati</taxon>
        <taxon>Pseudomonadota</taxon>
        <taxon>Alphaproteobacteria</taxon>
        <taxon>Rhodobacterales</taxon>
        <taxon>Roseobacteraceae</taxon>
        <taxon>Seohaeicola</taxon>
    </lineage>
</organism>
<protein>
    <submittedName>
        <fullName evidence="2">Uncharacterized protein</fullName>
    </submittedName>
</protein>
<keyword evidence="1" id="KW-0812">Transmembrane</keyword>
<comment type="caution">
    <text evidence="2">The sequence shown here is derived from an EMBL/GenBank/DDBJ whole genome shotgun (WGS) entry which is preliminary data.</text>
</comment>
<evidence type="ECO:0000313" key="3">
    <source>
        <dbReference type="Proteomes" id="UP000626220"/>
    </source>
</evidence>
<dbReference type="RefSeq" id="WP_189680733.1">
    <property type="nucleotide sequence ID" value="NZ_BNCJ01000007.1"/>
</dbReference>
<feature type="transmembrane region" description="Helical" evidence="1">
    <location>
        <begin position="34"/>
        <end position="57"/>
    </location>
</feature>
<gene>
    <name evidence="2" type="ORF">GCM10017056_28230</name>
</gene>
<reference evidence="2" key="2">
    <citation type="submission" date="2020-09" db="EMBL/GenBank/DDBJ databases">
        <authorList>
            <person name="Sun Q."/>
            <person name="Kim S."/>
        </authorList>
    </citation>
    <scope>NUCLEOTIDE SEQUENCE</scope>
    <source>
        <strain evidence="2">KCTC 42650</strain>
    </source>
</reference>
<accession>A0A8J3GZB5</accession>
<keyword evidence="1" id="KW-0472">Membrane</keyword>
<sequence>MSPLVNFITGCIGLALLMIFTIGLSYSVSTGFAGFWGGLPLNIIVGFVLILALVNLYEETIGRK</sequence>
<name>A0A8J3GZB5_9RHOB</name>
<dbReference type="EMBL" id="BNCJ01000007">
    <property type="protein sequence ID" value="GHF55032.1"/>
    <property type="molecule type" value="Genomic_DNA"/>
</dbReference>
<evidence type="ECO:0000313" key="2">
    <source>
        <dbReference type="EMBL" id="GHF55032.1"/>
    </source>
</evidence>
<evidence type="ECO:0000256" key="1">
    <source>
        <dbReference type="SAM" id="Phobius"/>
    </source>
</evidence>
<feature type="transmembrane region" description="Helical" evidence="1">
    <location>
        <begin position="7"/>
        <end position="28"/>
    </location>
</feature>